<protein>
    <submittedName>
        <fullName evidence="2">Uncharacterized protein</fullName>
    </submittedName>
</protein>
<evidence type="ECO:0000313" key="3">
    <source>
        <dbReference type="Proteomes" id="UP000250140"/>
    </source>
</evidence>
<gene>
    <name evidence="2" type="ORF">AOQ84DRAFT_35993</name>
</gene>
<keyword evidence="3" id="KW-1185">Reference proteome</keyword>
<accession>A0A8E2FGC1</accession>
<dbReference type="AlphaFoldDB" id="A0A8E2FGC1"/>
<proteinExistence type="predicted"/>
<evidence type="ECO:0000313" key="2">
    <source>
        <dbReference type="EMBL" id="OCL15343.1"/>
    </source>
</evidence>
<feature type="region of interest" description="Disordered" evidence="1">
    <location>
        <begin position="62"/>
        <end position="95"/>
    </location>
</feature>
<dbReference type="Proteomes" id="UP000250140">
    <property type="component" value="Unassembled WGS sequence"/>
</dbReference>
<reference evidence="2 3" key="1">
    <citation type="journal article" date="2016" name="Nat. Commun.">
        <title>Ectomycorrhizal ecology is imprinted in the genome of the dominant symbiotic fungus Cenococcum geophilum.</title>
        <authorList>
            <consortium name="DOE Joint Genome Institute"/>
            <person name="Peter M."/>
            <person name="Kohler A."/>
            <person name="Ohm R.A."/>
            <person name="Kuo A."/>
            <person name="Krutzmann J."/>
            <person name="Morin E."/>
            <person name="Arend M."/>
            <person name="Barry K.W."/>
            <person name="Binder M."/>
            <person name="Choi C."/>
            <person name="Clum A."/>
            <person name="Copeland A."/>
            <person name="Grisel N."/>
            <person name="Haridas S."/>
            <person name="Kipfer T."/>
            <person name="LaButti K."/>
            <person name="Lindquist E."/>
            <person name="Lipzen A."/>
            <person name="Maire R."/>
            <person name="Meier B."/>
            <person name="Mihaltcheva S."/>
            <person name="Molinier V."/>
            <person name="Murat C."/>
            <person name="Poggeler S."/>
            <person name="Quandt C.A."/>
            <person name="Sperisen C."/>
            <person name="Tritt A."/>
            <person name="Tisserant E."/>
            <person name="Crous P.W."/>
            <person name="Henrissat B."/>
            <person name="Nehls U."/>
            <person name="Egli S."/>
            <person name="Spatafora J.W."/>
            <person name="Grigoriev I.V."/>
            <person name="Martin F.M."/>
        </authorList>
    </citation>
    <scope>NUCLEOTIDE SEQUENCE [LARGE SCALE GENOMIC DNA]</scope>
    <source>
        <strain evidence="2 3">CBS 207.34</strain>
    </source>
</reference>
<organism evidence="2 3">
    <name type="scientific">Glonium stellatum</name>
    <dbReference type="NCBI Taxonomy" id="574774"/>
    <lineage>
        <taxon>Eukaryota</taxon>
        <taxon>Fungi</taxon>
        <taxon>Dikarya</taxon>
        <taxon>Ascomycota</taxon>
        <taxon>Pezizomycotina</taxon>
        <taxon>Dothideomycetes</taxon>
        <taxon>Pleosporomycetidae</taxon>
        <taxon>Gloniales</taxon>
        <taxon>Gloniaceae</taxon>
        <taxon>Glonium</taxon>
    </lineage>
</organism>
<evidence type="ECO:0000256" key="1">
    <source>
        <dbReference type="SAM" id="MobiDB-lite"/>
    </source>
</evidence>
<dbReference type="EMBL" id="KV748458">
    <property type="protein sequence ID" value="OCL15343.1"/>
    <property type="molecule type" value="Genomic_DNA"/>
</dbReference>
<feature type="compositionally biased region" description="Polar residues" evidence="1">
    <location>
        <begin position="69"/>
        <end position="80"/>
    </location>
</feature>
<name>A0A8E2FGC1_9PEZI</name>
<sequence>MTPCPTHSSRWRNGRDTTTEPHWISVVVGPILHLLQRIESFKKSAVPNAKIAVLDVSPPLSSSPFLKTRPSTATSTNASTCRWPRSPPSHAENAPLRQILHRRPIYQSDRLVRQRDSYLPQYRGQAPTRCPGSDNPARRMDCRRVYKAEV</sequence>